<dbReference type="InterPro" id="IPR002104">
    <property type="entry name" value="Integrase_catalytic"/>
</dbReference>
<dbReference type="InterPro" id="IPR050808">
    <property type="entry name" value="Phage_Integrase"/>
</dbReference>
<sequence>MPAQKRFKTDYPGVYYIIGKAVSTGKPEKIFYIDYRKNGKRIQEKAGRQYQNNMTAAKASRIRTNKIEGRELPNSERRVADEAAKNAEQNRWTIDKIWDLYCENNSSNKSLDNEKFKYEKAIRDRIGKKEPSELVPLDIDRIRIKWTKAGKKTMAARVLELLRRTVNYGVKRALVAPINFKIEIPRLNNQTTEDLSPEQIKTLIEVLDADEDQTAANVMRLALFAGMRRGEIFKLRWDDIDFRRGFITLADPKGGQDQTIPLNDAARAVLESIETDDDEPWVFPGRFPRQHLTDCRDSFRRIAKAAGFPPGFRPLHGLRHVYASMLASSGQVDLYTLQKLMTHKSPLMTQRYAHLRDEALKAASNLAGDIVASITTDKGKKVAGIDDRD</sequence>
<dbReference type="Pfam" id="PF00589">
    <property type="entry name" value="Phage_integrase"/>
    <property type="match status" value="1"/>
</dbReference>
<dbReference type="InterPro" id="IPR011010">
    <property type="entry name" value="DNA_brk_join_enz"/>
</dbReference>
<dbReference type="Proteomes" id="UP000425960">
    <property type="component" value="Chromosome"/>
</dbReference>
<gene>
    <name evidence="6" type="ORF">DSCO28_64650</name>
</gene>
<protein>
    <recommendedName>
        <fullName evidence="5">Tyr recombinase domain-containing protein</fullName>
    </recommendedName>
</protein>
<reference evidence="6 7" key="1">
    <citation type="submission" date="2019-11" db="EMBL/GenBank/DDBJ databases">
        <title>Comparative genomics of hydrocarbon-degrading Desulfosarcina strains.</title>
        <authorList>
            <person name="Watanabe M."/>
            <person name="Kojima H."/>
            <person name="Fukui M."/>
        </authorList>
    </citation>
    <scope>NUCLEOTIDE SEQUENCE [LARGE SCALE GENOMIC DNA]</scope>
    <source>
        <strain evidence="6 7">28bB2T</strain>
    </source>
</reference>
<dbReference type="PANTHER" id="PTHR30629">
    <property type="entry name" value="PROPHAGE INTEGRASE"/>
    <property type="match status" value="1"/>
</dbReference>
<accession>A0A5K8A045</accession>
<feature type="domain" description="Tyr recombinase" evidence="5">
    <location>
        <begin position="190"/>
        <end position="365"/>
    </location>
</feature>
<organism evidence="6 7">
    <name type="scientific">Desulfosarcina ovata subsp. sediminis</name>
    <dbReference type="NCBI Taxonomy" id="885957"/>
    <lineage>
        <taxon>Bacteria</taxon>
        <taxon>Pseudomonadati</taxon>
        <taxon>Thermodesulfobacteriota</taxon>
        <taxon>Desulfobacteria</taxon>
        <taxon>Desulfobacterales</taxon>
        <taxon>Desulfosarcinaceae</taxon>
        <taxon>Desulfosarcina</taxon>
    </lineage>
</organism>
<dbReference type="GO" id="GO:0003677">
    <property type="term" value="F:DNA binding"/>
    <property type="evidence" value="ECO:0007669"/>
    <property type="project" value="UniProtKB-KW"/>
</dbReference>
<dbReference type="PANTHER" id="PTHR30629:SF2">
    <property type="entry name" value="PROPHAGE INTEGRASE INTS-RELATED"/>
    <property type="match status" value="1"/>
</dbReference>
<dbReference type="EMBL" id="AP021876">
    <property type="protein sequence ID" value="BBO85899.1"/>
    <property type="molecule type" value="Genomic_DNA"/>
</dbReference>
<dbReference type="InterPro" id="IPR010998">
    <property type="entry name" value="Integrase_recombinase_N"/>
</dbReference>
<dbReference type="PROSITE" id="PS51898">
    <property type="entry name" value="TYR_RECOMBINASE"/>
    <property type="match status" value="1"/>
</dbReference>
<proteinExistence type="inferred from homology"/>
<evidence type="ECO:0000313" key="7">
    <source>
        <dbReference type="Proteomes" id="UP000425960"/>
    </source>
</evidence>
<keyword evidence="3" id="KW-0238">DNA-binding</keyword>
<dbReference type="Gene3D" id="1.10.150.130">
    <property type="match status" value="1"/>
</dbReference>
<dbReference type="CDD" id="cd00796">
    <property type="entry name" value="INT_Rci_Hp1_C"/>
    <property type="match status" value="1"/>
</dbReference>
<dbReference type="Gene3D" id="1.10.443.10">
    <property type="entry name" value="Intergrase catalytic core"/>
    <property type="match status" value="1"/>
</dbReference>
<evidence type="ECO:0000256" key="1">
    <source>
        <dbReference type="ARBA" id="ARBA00008857"/>
    </source>
</evidence>
<name>A0A5K8A045_9BACT</name>
<dbReference type="InterPro" id="IPR013762">
    <property type="entry name" value="Integrase-like_cat_sf"/>
</dbReference>
<dbReference type="GO" id="GO:0015074">
    <property type="term" value="P:DNA integration"/>
    <property type="evidence" value="ECO:0007669"/>
    <property type="project" value="UniProtKB-KW"/>
</dbReference>
<evidence type="ECO:0000259" key="5">
    <source>
        <dbReference type="PROSITE" id="PS51898"/>
    </source>
</evidence>
<dbReference type="SUPFAM" id="SSF56349">
    <property type="entry name" value="DNA breaking-rejoining enzymes"/>
    <property type="match status" value="1"/>
</dbReference>
<evidence type="ECO:0000256" key="2">
    <source>
        <dbReference type="ARBA" id="ARBA00022908"/>
    </source>
</evidence>
<evidence type="ECO:0000256" key="4">
    <source>
        <dbReference type="ARBA" id="ARBA00023172"/>
    </source>
</evidence>
<evidence type="ECO:0000256" key="3">
    <source>
        <dbReference type="ARBA" id="ARBA00023125"/>
    </source>
</evidence>
<comment type="similarity">
    <text evidence="1">Belongs to the 'phage' integrase family.</text>
</comment>
<dbReference type="KEGG" id="dov:DSCO28_64650"/>
<dbReference type="RefSeq" id="WP_155325361.1">
    <property type="nucleotide sequence ID" value="NZ_AP021876.1"/>
</dbReference>
<dbReference type="AlphaFoldDB" id="A0A5K8A045"/>
<dbReference type="GO" id="GO:0006310">
    <property type="term" value="P:DNA recombination"/>
    <property type="evidence" value="ECO:0007669"/>
    <property type="project" value="UniProtKB-KW"/>
</dbReference>
<keyword evidence="4" id="KW-0233">DNA recombination</keyword>
<keyword evidence="2" id="KW-0229">DNA integration</keyword>
<evidence type="ECO:0000313" key="6">
    <source>
        <dbReference type="EMBL" id="BBO85899.1"/>
    </source>
</evidence>